<accession>A0ABS4J177</accession>
<reference evidence="1 2" key="1">
    <citation type="submission" date="2021-03" db="EMBL/GenBank/DDBJ databases">
        <title>Genomic Encyclopedia of Type Strains, Phase IV (KMG-IV): sequencing the most valuable type-strain genomes for metagenomic binning, comparative biology and taxonomic classification.</title>
        <authorList>
            <person name="Goeker M."/>
        </authorList>
    </citation>
    <scope>NUCLEOTIDE SEQUENCE [LARGE SCALE GENOMIC DNA]</scope>
    <source>
        <strain evidence="1 2">DSM 26048</strain>
    </source>
</reference>
<dbReference type="Proteomes" id="UP001519287">
    <property type="component" value="Unassembled WGS sequence"/>
</dbReference>
<keyword evidence="2" id="KW-1185">Reference proteome</keyword>
<sequence>MKIRKLKMKDVFPMSRIIKKIGIKEIMKQATKNLTGKEGTAEAQKQVGTEMFAVILENLHLAETEVTAFLADLVGMKPEQFAELEFDQLASVYDQLKQLPGIASFLKQASQ</sequence>
<evidence type="ECO:0000313" key="1">
    <source>
        <dbReference type="EMBL" id="MBP1992549.1"/>
    </source>
</evidence>
<dbReference type="EMBL" id="JAGGLB010000014">
    <property type="protein sequence ID" value="MBP1992549.1"/>
    <property type="molecule type" value="Genomic_DNA"/>
</dbReference>
<dbReference type="RefSeq" id="WP_209973660.1">
    <property type="nucleotide sequence ID" value="NZ_JAGGLB010000014.1"/>
</dbReference>
<evidence type="ECO:0000313" key="2">
    <source>
        <dbReference type="Proteomes" id="UP001519287"/>
    </source>
</evidence>
<gene>
    <name evidence="1" type="ORF">J2Z66_004158</name>
</gene>
<proteinExistence type="predicted"/>
<comment type="caution">
    <text evidence="1">The sequence shown here is derived from an EMBL/GenBank/DDBJ whole genome shotgun (WGS) entry which is preliminary data.</text>
</comment>
<protein>
    <submittedName>
        <fullName evidence="1">Uncharacterized protein</fullName>
    </submittedName>
</protein>
<name>A0ABS4J177_9BACL</name>
<organism evidence="1 2">
    <name type="scientific">Paenibacillus eucommiae</name>
    <dbReference type="NCBI Taxonomy" id="1355755"/>
    <lineage>
        <taxon>Bacteria</taxon>
        <taxon>Bacillati</taxon>
        <taxon>Bacillota</taxon>
        <taxon>Bacilli</taxon>
        <taxon>Bacillales</taxon>
        <taxon>Paenibacillaceae</taxon>
        <taxon>Paenibacillus</taxon>
    </lineage>
</organism>